<accession>A0A218Z9L5</accession>
<evidence type="ECO:0000256" key="1">
    <source>
        <dbReference type="SAM" id="MobiDB-lite"/>
    </source>
</evidence>
<dbReference type="InParanoid" id="A0A218Z9L5"/>
<name>A0A218Z9L5_9HELO</name>
<keyword evidence="3" id="KW-1185">Reference proteome</keyword>
<evidence type="ECO:0000313" key="2">
    <source>
        <dbReference type="EMBL" id="OWP04769.1"/>
    </source>
</evidence>
<feature type="compositionally biased region" description="Polar residues" evidence="1">
    <location>
        <begin position="42"/>
        <end position="53"/>
    </location>
</feature>
<dbReference type="AlphaFoldDB" id="A0A218Z9L5"/>
<dbReference type="Proteomes" id="UP000242519">
    <property type="component" value="Unassembled WGS sequence"/>
</dbReference>
<feature type="region of interest" description="Disordered" evidence="1">
    <location>
        <begin position="112"/>
        <end position="157"/>
    </location>
</feature>
<comment type="caution">
    <text evidence="2">The sequence shown here is derived from an EMBL/GenBank/DDBJ whole genome shotgun (WGS) entry which is preliminary data.</text>
</comment>
<evidence type="ECO:0000313" key="3">
    <source>
        <dbReference type="Proteomes" id="UP000242519"/>
    </source>
</evidence>
<sequence length="251" mass="27966">MAYKKRKYLMYEGSDHKDCGSVPEIKKTIDKSENTHTYPVRPNSQTMKESSNPETCNCFPSMESKQVMAKDSGETCHSDRQRTSKRLLGSQIPNSPRFLETLAPPYAVSSRARKRLQKPPASKQTACCPVTTPSQPPRSTRAINHAKAPEASQPSPRMCVEQDVTLRRPSSVVVSTAIVLCKPHREAMYASAATVRDCPRYELLRAKEDRTRKWPMKGRGLGGCRACFDLEASAGGNGEARSLELLRPLIR</sequence>
<reference evidence="2 3" key="1">
    <citation type="submission" date="2017-04" db="EMBL/GenBank/DDBJ databases">
        <title>Draft genome sequence of Marssonina coronaria NL1: causal agent of apple blotch.</title>
        <authorList>
            <person name="Cheng Q."/>
        </authorList>
    </citation>
    <scope>NUCLEOTIDE SEQUENCE [LARGE SCALE GENOMIC DNA]</scope>
    <source>
        <strain evidence="2 3">NL1</strain>
    </source>
</reference>
<proteinExistence type="predicted"/>
<protein>
    <submittedName>
        <fullName evidence="2">Uncharacterized protein</fullName>
    </submittedName>
</protein>
<gene>
    <name evidence="2" type="ORF">B2J93_4051</name>
</gene>
<feature type="compositionally biased region" description="Polar residues" evidence="1">
    <location>
        <begin position="131"/>
        <end position="142"/>
    </location>
</feature>
<feature type="region of interest" description="Disordered" evidence="1">
    <location>
        <begin position="32"/>
        <end position="53"/>
    </location>
</feature>
<organism evidence="2 3">
    <name type="scientific">Diplocarpon coronariae</name>
    <dbReference type="NCBI Taxonomy" id="2795749"/>
    <lineage>
        <taxon>Eukaryota</taxon>
        <taxon>Fungi</taxon>
        <taxon>Dikarya</taxon>
        <taxon>Ascomycota</taxon>
        <taxon>Pezizomycotina</taxon>
        <taxon>Leotiomycetes</taxon>
        <taxon>Helotiales</taxon>
        <taxon>Drepanopezizaceae</taxon>
        <taxon>Diplocarpon</taxon>
    </lineage>
</organism>
<dbReference type="EMBL" id="MZNU01000093">
    <property type="protein sequence ID" value="OWP04769.1"/>
    <property type="molecule type" value="Genomic_DNA"/>
</dbReference>